<evidence type="ECO:0008006" key="3">
    <source>
        <dbReference type="Google" id="ProtNLM"/>
    </source>
</evidence>
<reference evidence="1 2" key="1">
    <citation type="submission" date="2016-11" db="EMBL/GenBank/DDBJ databases">
        <title>The macronuclear genome of Stentor coeruleus: a giant cell with tiny introns.</title>
        <authorList>
            <person name="Slabodnick M."/>
            <person name="Ruby J.G."/>
            <person name="Reiff S.B."/>
            <person name="Swart E.C."/>
            <person name="Gosai S."/>
            <person name="Prabakaran S."/>
            <person name="Witkowska E."/>
            <person name="Larue G.E."/>
            <person name="Fisher S."/>
            <person name="Freeman R.M."/>
            <person name="Gunawardena J."/>
            <person name="Chu W."/>
            <person name="Stover N.A."/>
            <person name="Gregory B.D."/>
            <person name="Nowacki M."/>
            <person name="Derisi J."/>
            <person name="Roy S.W."/>
            <person name="Marshall W.F."/>
            <person name="Sood P."/>
        </authorList>
    </citation>
    <scope>NUCLEOTIDE SEQUENCE [LARGE SCALE GENOMIC DNA]</scope>
    <source>
        <strain evidence="1">WM001</strain>
    </source>
</reference>
<evidence type="ECO:0000313" key="1">
    <source>
        <dbReference type="EMBL" id="OMJ86254.1"/>
    </source>
</evidence>
<proteinExistence type="predicted"/>
<evidence type="ECO:0000313" key="2">
    <source>
        <dbReference type="Proteomes" id="UP000187209"/>
    </source>
</evidence>
<dbReference type="EMBL" id="MPUH01000211">
    <property type="protein sequence ID" value="OMJ86254.1"/>
    <property type="molecule type" value="Genomic_DNA"/>
</dbReference>
<organism evidence="1 2">
    <name type="scientific">Stentor coeruleus</name>
    <dbReference type="NCBI Taxonomy" id="5963"/>
    <lineage>
        <taxon>Eukaryota</taxon>
        <taxon>Sar</taxon>
        <taxon>Alveolata</taxon>
        <taxon>Ciliophora</taxon>
        <taxon>Postciliodesmatophora</taxon>
        <taxon>Heterotrichea</taxon>
        <taxon>Heterotrichida</taxon>
        <taxon>Stentoridae</taxon>
        <taxon>Stentor</taxon>
    </lineage>
</organism>
<sequence>MSLKNKIPLSKLSVSEVKPYKLNQTFESSTILVKDDKGKILNTIEECPLLNLSLPPVTEMEHSIRSCFCYMCKCGKHKCPGEYRLQTKCHSNHFKTNYKLYFKKHVRLDFKINKPEDHNSKVSFPSEDKSTSQLAYIPHILDQVGKIIPENRVKTPYKFRGSSVYHSEYPNWGVRETEQPILQGHKYKPNDLKWSMKSQYQEAFHNTSSKDKLEFKELAKNFKNRNWNSNGLLSPSNEFIGECKILKDYPELPVISKTRCERNMEDSIGSKEKWNGQFVSTYNGSYQRSTPLKYFRKRELNSFS</sequence>
<protein>
    <recommendedName>
        <fullName evidence="3">STOP protein</fullName>
    </recommendedName>
</protein>
<dbReference type="OrthoDB" id="365640at2759"/>
<dbReference type="Proteomes" id="UP000187209">
    <property type="component" value="Unassembled WGS sequence"/>
</dbReference>
<accession>A0A1R2CB63</accession>
<name>A0A1R2CB63_9CILI</name>
<keyword evidence="2" id="KW-1185">Reference proteome</keyword>
<comment type="caution">
    <text evidence="1">The sequence shown here is derived from an EMBL/GenBank/DDBJ whole genome shotgun (WGS) entry which is preliminary data.</text>
</comment>
<dbReference type="AlphaFoldDB" id="A0A1R2CB63"/>
<gene>
    <name evidence="1" type="ORF">SteCoe_12235</name>
</gene>